<dbReference type="EMBL" id="FRBW01000007">
    <property type="protein sequence ID" value="SHN15196.1"/>
    <property type="molecule type" value="Genomic_DNA"/>
</dbReference>
<sequence length="78" mass="8011">MSVSIAGLVGAALGGYLGWLDWKILKGVLQAVEEKNRRAGGDGGLVARYGALLRGLVFVIPIIGFPVIGYLAGSQLAG</sequence>
<keyword evidence="3" id="KW-1185">Reference proteome</keyword>
<name>A0A1M7PDV8_9HYPH</name>
<evidence type="ECO:0000313" key="2">
    <source>
        <dbReference type="EMBL" id="SHN15196.1"/>
    </source>
</evidence>
<evidence type="ECO:0000313" key="3">
    <source>
        <dbReference type="Proteomes" id="UP000186002"/>
    </source>
</evidence>
<proteinExistence type="predicted"/>
<gene>
    <name evidence="2" type="ORF">SAMN05444272_4347</name>
</gene>
<dbReference type="Proteomes" id="UP000186002">
    <property type="component" value="Unassembled WGS sequence"/>
</dbReference>
<evidence type="ECO:0008006" key="4">
    <source>
        <dbReference type="Google" id="ProtNLM"/>
    </source>
</evidence>
<dbReference type="RefSeq" id="WP_073015467.1">
    <property type="nucleotide sequence ID" value="NZ_FRBW01000007.1"/>
</dbReference>
<feature type="transmembrane region" description="Helical" evidence="1">
    <location>
        <begin position="46"/>
        <end position="72"/>
    </location>
</feature>
<accession>A0A1M7PDV8</accession>
<keyword evidence="1" id="KW-0472">Membrane</keyword>
<dbReference type="STRING" id="735517.SAMN05444272_4347"/>
<dbReference type="OrthoDB" id="7679234at2"/>
<dbReference type="AlphaFoldDB" id="A0A1M7PDV8"/>
<reference evidence="2 3" key="1">
    <citation type="submission" date="2016-11" db="EMBL/GenBank/DDBJ databases">
        <authorList>
            <person name="Jaros S."/>
            <person name="Januszkiewicz K."/>
            <person name="Wedrychowicz H."/>
        </authorList>
    </citation>
    <scope>NUCLEOTIDE SEQUENCE [LARGE SCALE GENOMIC DNA]</scope>
    <source>
        <strain evidence="2 3">DSM 22153</strain>
    </source>
</reference>
<keyword evidence="1" id="KW-1133">Transmembrane helix</keyword>
<protein>
    <recommendedName>
        <fullName evidence="4">NADH-quinone oxidoreductase subunit H</fullName>
    </recommendedName>
</protein>
<keyword evidence="1" id="KW-0812">Transmembrane</keyword>
<organism evidence="2 3">
    <name type="scientific">Roseibium suaedae</name>
    <dbReference type="NCBI Taxonomy" id="735517"/>
    <lineage>
        <taxon>Bacteria</taxon>
        <taxon>Pseudomonadati</taxon>
        <taxon>Pseudomonadota</taxon>
        <taxon>Alphaproteobacteria</taxon>
        <taxon>Hyphomicrobiales</taxon>
        <taxon>Stappiaceae</taxon>
        <taxon>Roseibium</taxon>
    </lineage>
</organism>
<feature type="transmembrane region" description="Helical" evidence="1">
    <location>
        <begin position="6"/>
        <end position="25"/>
    </location>
</feature>
<evidence type="ECO:0000256" key="1">
    <source>
        <dbReference type="SAM" id="Phobius"/>
    </source>
</evidence>